<gene>
    <name evidence="4" type="ORF">DFP72DRAFT_825688</name>
</gene>
<evidence type="ECO:0000259" key="3">
    <source>
        <dbReference type="Pfam" id="PF00248"/>
    </source>
</evidence>
<dbReference type="PANTHER" id="PTHR43364">
    <property type="entry name" value="NADH-SPECIFIC METHYLGLYOXAL REDUCTASE-RELATED"/>
    <property type="match status" value="1"/>
</dbReference>
<dbReference type="AlphaFoldDB" id="A0A8H6HDY1"/>
<comment type="similarity">
    <text evidence="2">Belongs to the aldo/keto reductase family. Aldo/keto reductase 2 subfamily.</text>
</comment>
<dbReference type="Proteomes" id="UP000521943">
    <property type="component" value="Unassembled WGS sequence"/>
</dbReference>
<dbReference type="InterPro" id="IPR036812">
    <property type="entry name" value="NAD(P)_OxRdtase_dom_sf"/>
</dbReference>
<name>A0A8H6HDY1_9AGAR</name>
<dbReference type="OrthoDB" id="48988at2759"/>
<dbReference type="EMBL" id="JACGCI010000120">
    <property type="protein sequence ID" value="KAF6744506.1"/>
    <property type="molecule type" value="Genomic_DNA"/>
</dbReference>
<protein>
    <submittedName>
        <fullName evidence="4">NADP-dependent oxidoreductase domain-containing protein</fullName>
    </submittedName>
</protein>
<comment type="caution">
    <text evidence="4">The sequence shown here is derived from an EMBL/GenBank/DDBJ whole genome shotgun (WGS) entry which is preliminary data.</text>
</comment>
<keyword evidence="1" id="KW-0521">NADP</keyword>
<proteinExistence type="inferred from homology"/>
<accession>A0A8H6HDY1</accession>
<keyword evidence="5" id="KW-1185">Reference proteome</keyword>
<dbReference type="Gene3D" id="3.20.20.100">
    <property type="entry name" value="NADP-dependent oxidoreductase domain"/>
    <property type="match status" value="1"/>
</dbReference>
<evidence type="ECO:0000313" key="5">
    <source>
        <dbReference type="Proteomes" id="UP000521943"/>
    </source>
</evidence>
<organism evidence="4 5">
    <name type="scientific">Ephemerocybe angulata</name>
    <dbReference type="NCBI Taxonomy" id="980116"/>
    <lineage>
        <taxon>Eukaryota</taxon>
        <taxon>Fungi</taxon>
        <taxon>Dikarya</taxon>
        <taxon>Basidiomycota</taxon>
        <taxon>Agaricomycotina</taxon>
        <taxon>Agaricomycetes</taxon>
        <taxon>Agaricomycetidae</taxon>
        <taxon>Agaricales</taxon>
        <taxon>Agaricineae</taxon>
        <taxon>Psathyrellaceae</taxon>
        <taxon>Ephemerocybe</taxon>
    </lineage>
</organism>
<evidence type="ECO:0000256" key="1">
    <source>
        <dbReference type="ARBA" id="ARBA00022857"/>
    </source>
</evidence>
<dbReference type="SUPFAM" id="SSF51430">
    <property type="entry name" value="NAD(P)-linked oxidoreductase"/>
    <property type="match status" value="1"/>
</dbReference>
<dbReference type="PANTHER" id="PTHR43364:SF7">
    <property type="entry name" value="NADP-DEPENDENT OXIDOREDUCTASE DOMAIN-CONTAINING PROTEIN-RELATED"/>
    <property type="match status" value="1"/>
</dbReference>
<evidence type="ECO:0000313" key="4">
    <source>
        <dbReference type="EMBL" id="KAF6744506.1"/>
    </source>
</evidence>
<dbReference type="InterPro" id="IPR050523">
    <property type="entry name" value="AKR_Detox_Biosynth"/>
</dbReference>
<reference evidence="4 5" key="1">
    <citation type="submission" date="2020-07" db="EMBL/GenBank/DDBJ databases">
        <title>Comparative genomics of pyrophilous fungi reveals a link between fire events and developmental genes.</title>
        <authorList>
            <consortium name="DOE Joint Genome Institute"/>
            <person name="Steindorff A.S."/>
            <person name="Carver A."/>
            <person name="Calhoun S."/>
            <person name="Stillman K."/>
            <person name="Liu H."/>
            <person name="Lipzen A."/>
            <person name="Pangilinan J."/>
            <person name="Labutti K."/>
            <person name="Bruns T.D."/>
            <person name="Grigoriev I.V."/>
        </authorList>
    </citation>
    <scope>NUCLEOTIDE SEQUENCE [LARGE SCALE GENOMIC DNA]</scope>
    <source>
        <strain evidence="4 5">CBS 144469</strain>
    </source>
</reference>
<dbReference type="InterPro" id="IPR023210">
    <property type="entry name" value="NADP_OxRdtase_dom"/>
</dbReference>
<dbReference type="Pfam" id="PF00248">
    <property type="entry name" value="Aldo_ket_red"/>
    <property type="match status" value="1"/>
</dbReference>
<sequence length="159" mass="17163">MPNLFEPPPPPKSKLGHYRKLCTTAGVHVSPIALGGMSIGDQGDKYGLGSMNKEDSVKLLDAYFDLGGNFIDTANLYQNESSEKFIGEWAESKGIRDQLFIATKYSGNPKARDESVVQKVMYGGTNAKSLHYGVREGHGSFSRARELGSVMGSVSGSAR</sequence>
<evidence type="ECO:0000256" key="2">
    <source>
        <dbReference type="ARBA" id="ARBA00038157"/>
    </source>
</evidence>
<feature type="domain" description="NADP-dependent oxidoreductase" evidence="3">
    <location>
        <begin position="31"/>
        <end position="119"/>
    </location>
</feature>